<reference evidence="2" key="1">
    <citation type="submission" date="2021-06" db="EMBL/GenBank/DDBJ databases">
        <title>Parelaphostrongylus tenuis whole genome reference sequence.</title>
        <authorList>
            <person name="Garwood T.J."/>
            <person name="Larsen P.A."/>
            <person name="Fountain-Jones N.M."/>
            <person name="Garbe J.R."/>
            <person name="Macchietto M.G."/>
            <person name="Kania S.A."/>
            <person name="Gerhold R.W."/>
            <person name="Richards J.E."/>
            <person name="Wolf T.M."/>
        </authorList>
    </citation>
    <scope>NUCLEOTIDE SEQUENCE</scope>
    <source>
        <strain evidence="2">MNPRO001-30</strain>
        <tissue evidence="2">Meninges</tissue>
    </source>
</reference>
<dbReference type="Proteomes" id="UP001196413">
    <property type="component" value="Unassembled WGS sequence"/>
</dbReference>
<dbReference type="AlphaFoldDB" id="A0AAD5MN32"/>
<proteinExistence type="predicted"/>
<organism evidence="2 3">
    <name type="scientific">Parelaphostrongylus tenuis</name>
    <name type="common">Meningeal worm</name>
    <dbReference type="NCBI Taxonomy" id="148309"/>
    <lineage>
        <taxon>Eukaryota</taxon>
        <taxon>Metazoa</taxon>
        <taxon>Ecdysozoa</taxon>
        <taxon>Nematoda</taxon>
        <taxon>Chromadorea</taxon>
        <taxon>Rhabditida</taxon>
        <taxon>Rhabditina</taxon>
        <taxon>Rhabditomorpha</taxon>
        <taxon>Strongyloidea</taxon>
        <taxon>Metastrongylidae</taxon>
        <taxon>Parelaphostrongylus</taxon>
    </lineage>
</organism>
<evidence type="ECO:0000256" key="1">
    <source>
        <dbReference type="SAM" id="SignalP"/>
    </source>
</evidence>
<name>A0AAD5MN32_PARTN</name>
<keyword evidence="3" id="KW-1185">Reference proteome</keyword>
<protein>
    <submittedName>
        <fullName evidence="2">Uncharacterized protein</fullName>
    </submittedName>
</protein>
<feature type="chain" id="PRO_5042176086" evidence="1">
    <location>
        <begin position="17"/>
        <end position="178"/>
    </location>
</feature>
<feature type="signal peptide" evidence="1">
    <location>
        <begin position="1"/>
        <end position="16"/>
    </location>
</feature>
<evidence type="ECO:0000313" key="2">
    <source>
        <dbReference type="EMBL" id="KAJ1361575.1"/>
    </source>
</evidence>
<keyword evidence="1" id="KW-0732">Signal</keyword>
<comment type="caution">
    <text evidence="2">The sequence shown here is derived from an EMBL/GenBank/DDBJ whole genome shotgun (WGS) entry which is preliminary data.</text>
</comment>
<dbReference type="EMBL" id="JAHQIW010004224">
    <property type="protein sequence ID" value="KAJ1361575.1"/>
    <property type="molecule type" value="Genomic_DNA"/>
</dbReference>
<gene>
    <name evidence="2" type="ORF">KIN20_020855</name>
</gene>
<sequence>MKISLILICLILRSRSDDLKGEDANKLNIRSMEVMLIDLRNIIRLRLEKCIADWDESFQSTLSSRHLEEYWNSALQAARDRWSESVECLMQLKSSLAIYKKLSVAVDERKPDENYENSEGLHTTTSRHHLNQLRRLQREGERDAIEKALRLLAHTVIAQHAFLVANIHAQTPILDIID</sequence>
<evidence type="ECO:0000313" key="3">
    <source>
        <dbReference type="Proteomes" id="UP001196413"/>
    </source>
</evidence>
<accession>A0AAD5MN32</accession>